<comment type="caution">
    <text evidence="2">The sequence shown here is derived from an EMBL/GenBank/DDBJ whole genome shotgun (WGS) entry which is preliminary data.</text>
</comment>
<evidence type="ECO:0000313" key="3">
    <source>
        <dbReference type="Proteomes" id="UP001146351"/>
    </source>
</evidence>
<dbReference type="InterPro" id="IPR035984">
    <property type="entry name" value="Acyl-CoA-binding_sf"/>
</dbReference>
<evidence type="ECO:0000259" key="1">
    <source>
        <dbReference type="Pfam" id="PF00887"/>
    </source>
</evidence>
<dbReference type="Proteomes" id="UP001146351">
    <property type="component" value="Unassembled WGS sequence"/>
</dbReference>
<feature type="domain" description="ACB" evidence="1">
    <location>
        <begin position="65"/>
        <end position="136"/>
    </location>
</feature>
<dbReference type="InterPro" id="IPR014352">
    <property type="entry name" value="FERM/acyl-CoA-bd_prot_sf"/>
</dbReference>
<dbReference type="OrthoDB" id="346910at2759"/>
<dbReference type="EMBL" id="JAPQKO010000003">
    <property type="protein sequence ID" value="KAJ5172696.1"/>
    <property type="molecule type" value="Genomic_DNA"/>
</dbReference>
<sequence>MADISDFITALEAAQAGKFTQEVQDAAKGIDVAALKTAVAEALAADETEKIADDIDPKAVTLRAGFEFAAKVVMMLKAAPGPFEKKDLYVHFKIARQEEVPTPGMFDMVKKQLYGEWLKVKHYSSHKSQALYIQHVNTFIGKYGTRDA</sequence>
<evidence type="ECO:0000313" key="2">
    <source>
        <dbReference type="EMBL" id="KAJ5172696.1"/>
    </source>
</evidence>
<protein>
    <recommendedName>
        <fullName evidence="1">ACB domain-containing protein</fullName>
    </recommendedName>
</protein>
<keyword evidence="3" id="KW-1185">Reference proteome</keyword>
<dbReference type="InterPro" id="IPR000582">
    <property type="entry name" value="Acyl-CoA-binding_protein"/>
</dbReference>
<dbReference type="GO" id="GO:0000062">
    <property type="term" value="F:fatty-acyl-CoA binding"/>
    <property type="evidence" value="ECO:0007669"/>
    <property type="project" value="InterPro"/>
</dbReference>
<accession>A0A9W9IC38</accession>
<dbReference type="Gene3D" id="1.20.80.10">
    <property type="match status" value="1"/>
</dbReference>
<reference evidence="2" key="1">
    <citation type="submission" date="2022-11" db="EMBL/GenBank/DDBJ databases">
        <authorList>
            <person name="Petersen C."/>
        </authorList>
    </citation>
    <scope>NUCLEOTIDE SEQUENCE</scope>
    <source>
        <strain evidence="2">IBT 21917</strain>
    </source>
</reference>
<name>A0A9W9IC38_9EURO</name>
<dbReference type="AlphaFoldDB" id="A0A9W9IC38"/>
<proteinExistence type="predicted"/>
<gene>
    <name evidence="2" type="ORF">N7492_005289</name>
</gene>
<dbReference type="SUPFAM" id="SSF47027">
    <property type="entry name" value="Acyl-CoA binding protein"/>
    <property type="match status" value="1"/>
</dbReference>
<dbReference type="Pfam" id="PF00887">
    <property type="entry name" value="ACBP"/>
    <property type="match status" value="1"/>
</dbReference>
<organism evidence="2 3">
    <name type="scientific">Penicillium capsulatum</name>
    <dbReference type="NCBI Taxonomy" id="69766"/>
    <lineage>
        <taxon>Eukaryota</taxon>
        <taxon>Fungi</taxon>
        <taxon>Dikarya</taxon>
        <taxon>Ascomycota</taxon>
        <taxon>Pezizomycotina</taxon>
        <taxon>Eurotiomycetes</taxon>
        <taxon>Eurotiomycetidae</taxon>
        <taxon>Eurotiales</taxon>
        <taxon>Aspergillaceae</taxon>
        <taxon>Penicillium</taxon>
    </lineage>
</organism>
<reference evidence="2" key="2">
    <citation type="journal article" date="2023" name="IMA Fungus">
        <title>Comparative genomic study of the Penicillium genus elucidates a diverse pangenome and 15 lateral gene transfer events.</title>
        <authorList>
            <person name="Petersen C."/>
            <person name="Sorensen T."/>
            <person name="Nielsen M.R."/>
            <person name="Sondergaard T.E."/>
            <person name="Sorensen J.L."/>
            <person name="Fitzpatrick D.A."/>
            <person name="Frisvad J.C."/>
            <person name="Nielsen K.L."/>
        </authorList>
    </citation>
    <scope>NUCLEOTIDE SEQUENCE</scope>
    <source>
        <strain evidence="2">IBT 21917</strain>
    </source>
</reference>